<accession>A0A0L0FL51</accession>
<proteinExistence type="predicted"/>
<dbReference type="eggNOG" id="ENOG502QR2R">
    <property type="taxonomic scope" value="Eukaryota"/>
</dbReference>
<gene>
    <name evidence="3" type="ORF">SARC_10019</name>
</gene>
<evidence type="ECO:0000313" key="3">
    <source>
        <dbReference type="EMBL" id="KNC77517.1"/>
    </source>
</evidence>
<dbReference type="AlphaFoldDB" id="A0A0L0FL51"/>
<evidence type="ECO:0000259" key="1">
    <source>
        <dbReference type="Pfam" id="PF25115"/>
    </source>
</evidence>
<feature type="domain" description="Agd3 CBM87" evidence="2">
    <location>
        <begin position="63"/>
        <end position="299"/>
    </location>
</feature>
<reference evidence="3 4" key="1">
    <citation type="submission" date="2011-02" db="EMBL/GenBank/DDBJ databases">
        <title>The Genome Sequence of Sphaeroforma arctica JP610.</title>
        <authorList>
            <consortium name="The Broad Institute Genome Sequencing Platform"/>
            <person name="Russ C."/>
            <person name="Cuomo C."/>
            <person name="Young S.K."/>
            <person name="Zeng Q."/>
            <person name="Gargeya S."/>
            <person name="Alvarado L."/>
            <person name="Berlin A."/>
            <person name="Chapman S.B."/>
            <person name="Chen Z."/>
            <person name="Freedman E."/>
            <person name="Gellesch M."/>
            <person name="Goldberg J."/>
            <person name="Griggs A."/>
            <person name="Gujja S."/>
            <person name="Heilman E."/>
            <person name="Heiman D."/>
            <person name="Howarth C."/>
            <person name="Mehta T."/>
            <person name="Neiman D."/>
            <person name="Pearson M."/>
            <person name="Roberts A."/>
            <person name="Saif S."/>
            <person name="Shea T."/>
            <person name="Shenoy N."/>
            <person name="Sisk P."/>
            <person name="Stolte C."/>
            <person name="Sykes S."/>
            <person name="White J."/>
            <person name="Yandava C."/>
            <person name="Burger G."/>
            <person name="Gray M.W."/>
            <person name="Holland P.W.H."/>
            <person name="King N."/>
            <person name="Lang F.B.F."/>
            <person name="Roger A.J."/>
            <person name="Ruiz-Trillo I."/>
            <person name="Haas B."/>
            <person name="Nusbaum C."/>
            <person name="Birren B."/>
        </authorList>
    </citation>
    <scope>NUCLEOTIDE SEQUENCE [LARGE SCALE GENOMIC DNA]</scope>
    <source>
        <strain evidence="3 4">JP610</strain>
    </source>
</reference>
<dbReference type="Pfam" id="PF25115">
    <property type="entry name" value="Agd3_CE"/>
    <property type="match status" value="2"/>
</dbReference>
<feature type="domain" description="Agd3 deacetylase" evidence="1">
    <location>
        <begin position="472"/>
        <end position="708"/>
    </location>
</feature>
<dbReference type="STRING" id="667725.A0A0L0FL51"/>
<dbReference type="GeneID" id="25910523"/>
<evidence type="ECO:0000259" key="2">
    <source>
        <dbReference type="Pfam" id="PF25116"/>
    </source>
</evidence>
<evidence type="ECO:0000313" key="4">
    <source>
        <dbReference type="Proteomes" id="UP000054560"/>
    </source>
</evidence>
<dbReference type="Proteomes" id="UP000054560">
    <property type="component" value="Unassembled WGS sequence"/>
</dbReference>
<dbReference type="EMBL" id="KQ242709">
    <property type="protein sequence ID" value="KNC77517.1"/>
    <property type="molecule type" value="Genomic_DNA"/>
</dbReference>
<dbReference type="OrthoDB" id="2113314at2759"/>
<dbReference type="Pfam" id="PF25116">
    <property type="entry name" value="CBM87_Agd3"/>
    <property type="match status" value="1"/>
</dbReference>
<feature type="domain" description="Agd3 deacetylase" evidence="1">
    <location>
        <begin position="343"/>
        <end position="417"/>
    </location>
</feature>
<name>A0A0L0FL51_9EUKA</name>
<dbReference type="InterPro" id="IPR056826">
    <property type="entry name" value="Agd3_CE"/>
</dbReference>
<dbReference type="RefSeq" id="XP_014151419.1">
    <property type="nucleotide sequence ID" value="XM_014295944.1"/>
</dbReference>
<protein>
    <submittedName>
        <fullName evidence="3">Uncharacterized protein</fullName>
    </submittedName>
</protein>
<keyword evidence="4" id="KW-1185">Reference proteome</keyword>
<organism evidence="3 4">
    <name type="scientific">Sphaeroforma arctica JP610</name>
    <dbReference type="NCBI Taxonomy" id="667725"/>
    <lineage>
        <taxon>Eukaryota</taxon>
        <taxon>Ichthyosporea</taxon>
        <taxon>Ichthyophonida</taxon>
        <taxon>Sphaeroforma</taxon>
    </lineage>
</organism>
<dbReference type="InterPro" id="IPR056827">
    <property type="entry name" value="CBM87_Agd3"/>
</dbReference>
<sequence>MNLRKGQSCIITYLVVKVTHLVVKSAFKMSSLLSRCAFITAAAYFATIANAAPTSSNFTIGLKTLILTSDDVASFLPEQILESYGASYDILNVVQNFTPITENQLELTDITSGQPKYNSIVYTSVTLGYNDKDGVWQGYGLDASNRDRLDAYCAEYGVRRVFLTAYPLDIQDPAIGVVDGATGIESDDISTMRFVENDMTSELHNALNLDAAFKIGQEIGFGTNKYWLTPARVEASLNQDNHITPIMDLTYMTGKDLTRNIGALVVAKLGTKAEDMYFFITQDVFGLHGMTFGHMWFPWVTRGLFVGERKVKLGTQFDEVFMDGIMYNTVENRKGLFNETTSPYTYRITADDLEAHSAAQERMNQELPEGSNITLEMSFNGIGYGEFADMEAYDPNMNTAAVELFDEFSWVSHEWAKLNMDCFNGICDAPMGGTQIDYNLLSCSDFNSSCSFAGDEPIYPTSGYTPYEYNRYEVSRNLYFADETLKANSEENAGSWSPTSLVSFNSTGYSYTEAVKAMLEKGVRYGAIVNLETKNPYHLEEIEVVTGAEGKILDTEQKNAFVAEMEMQHNASAIKVVRRQATRVYSDCSTPTQLTMEFNSLYGPNCVLCNNGSFRYERDLTSDEIMSLDGFDAAKLLFAFRGDVYQFNQMNMRMYSKESTDSSLALDWIDAATHWVREYTSFPVYAYKFDDLVADYLQREERDNCNITAGIEYIDGVATAVKVSSPNACEAKLTYTTTSGQTGLKPKIDATNTYGTTDSIYTAKINMDTVSIPLEG</sequence>